<feature type="transmembrane region" description="Helical" evidence="1">
    <location>
        <begin position="60"/>
        <end position="86"/>
    </location>
</feature>
<keyword evidence="2" id="KW-1185">Reference proteome</keyword>
<accession>A0A0N4ZIR6</accession>
<dbReference type="AlphaFoldDB" id="A0A0N4ZIR6"/>
<feature type="transmembrane region" description="Helical" evidence="1">
    <location>
        <begin position="106"/>
        <end position="134"/>
    </location>
</feature>
<name>A0A0N4ZIR6_PARTI</name>
<dbReference type="WBParaSite" id="PTRK_0000782850.1">
    <property type="protein sequence ID" value="PTRK_0000782850.1"/>
    <property type="gene ID" value="PTRK_0000782850"/>
</dbReference>
<proteinExistence type="predicted"/>
<reference evidence="3" key="1">
    <citation type="submission" date="2017-02" db="UniProtKB">
        <authorList>
            <consortium name="WormBaseParasite"/>
        </authorList>
    </citation>
    <scope>IDENTIFICATION</scope>
</reference>
<evidence type="ECO:0000313" key="3">
    <source>
        <dbReference type="WBParaSite" id="PTRK_0000782850.1"/>
    </source>
</evidence>
<evidence type="ECO:0000256" key="1">
    <source>
        <dbReference type="SAM" id="Phobius"/>
    </source>
</evidence>
<keyword evidence="1" id="KW-0812">Transmembrane</keyword>
<sequence>MKYVKNGLSYNSQNPSLRHNKERSFINNYNESTQTYIVPEIESYKCCYLFSIRYTCGLKIFLIFYIILTIFGFCFGMSSTLIWLIIPISVVITTLIGITQKKHRYLYPFLIITVVHLIVSITMAILVLLCMKYYETIIYYSQKKSQCNMKMDQHSMQLSSFQKTNVVSEYPFSSNRDRYSIPHL</sequence>
<dbReference type="Proteomes" id="UP000038045">
    <property type="component" value="Unplaced"/>
</dbReference>
<protein>
    <submittedName>
        <fullName evidence="3">Uncharacterized protein</fullName>
    </submittedName>
</protein>
<dbReference type="STRING" id="131310.A0A0N4ZIR6"/>
<evidence type="ECO:0000313" key="2">
    <source>
        <dbReference type="Proteomes" id="UP000038045"/>
    </source>
</evidence>
<organism evidence="2 3">
    <name type="scientific">Parastrongyloides trichosuri</name>
    <name type="common">Possum-specific nematode worm</name>
    <dbReference type="NCBI Taxonomy" id="131310"/>
    <lineage>
        <taxon>Eukaryota</taxon>
        <taxon>Metazoa</taxon>
        <taxon>Ecdysozoa</taxon>
        <taxon>Nematoda</taxon>
        <taxon>Chromadorea</taxon>
        <taxon>Rhabditida</taxon>
        <taxon>Tylenchina</taxon>
        <taxon>Panagrolaimomorpha</taxon>
        <taxon>Strongyloidoidea</taxon>
        <taxon>Strongyloididae</taxon>
        <taxon>Parastrongyloides</taxon>
    </lineage>
</organism>
<keyword evidence="1" id="KW-0472">Membrane</keyword>
<keyword evidence="1" id="KW-1133">Transmembrane helix</keyword>